<organism evidence="2 3">
    <name type="scientific">Parabacteroides goldsteinii</name>
    <dbReference type="NCBI Taxonomy" id="328812"/>
    <lineage>
        <taxon>Bacteria</taxon>
        <taxon>Pseudomonadati</taxon>
        <taxon>Bacteroidota</taxon>
        <taxon>Bacteroidia</taxon>
        <taxon>Bacteroidales</taxon>
        <taxon>Tannerellaceae</taxon>
        <taxon>Parabacteroides</taxon>
    </lineage>
</organism>
<gene>
    <name evidence="2" type="ORF">ACM15_16810</name>
</gene>
<feature type="signal peptide" evidence="1">
    <location>
        <begin position="1"/>
        <end position="22"/>
    </location>
</feature>
<evidence type="ECO:0000313" key="3">
    <source>
        <dbReference type="Proteomes" id="UP000036166"/>
    </source>
</evidence>
<evidence type="ECO:0000256" key="1">
    <source>
        <dbReference type="SAM" id="SignalP"/>
    </source>
</evidence>
<evidence type="ECO:0008006" key="4">
    <source>
        <dbReference type="Google" id="ProtNLM"/>
    </source>
</evidence>
<comment type="caution">
    <text evidence="2">The sequence shown here is derived from an EMBL/GenBank/DDBJ whole genome shotgun (WGS) entry which is preliminary data.</text>
</comment>
<dbReference type="InterPro" id="IPR018899">
    <property type="entry name" value="Conjug_transposon_Tra0"/>
</dbReference>
<accession>A0A0J6FD25</accession>
<reference evidence="2 3" key="1">
    <citation type="submission" date="2015-06" db="EMBL/GenBank/DDBJ databases">
        <title>Draft Genome Sequence of Parabacteroides goldsteinii with Putative Novel Metallo-Beta-Lactamases Isolated from a Blood Culture from a Human Patient.</title>
        <authorList>
            <person name="Krogh T.J."/>
            <person name="Agergaard C.N."/>
            <person name="Moller-Jensen J."/>
            <person name="Justesen U.S."/>
        </authorList>
    </citation>
    <scope>NUCLEOTIDE SEQUENCE [LARGE SCALE GENOMIC DNA]</scope>
    <source>
        <strain evidence="2 3">910340</strain>
    </source>
</reference>
<keyword evidence="1" id="KW-0732">Signal</keyword>
<dbReference type="PATRIC" id="fig|328812.4.peg.4319"/>
<proteinExistence type="predicted"/>
<dbReference type="Proteomes" id="UP000036166">
    <property type="component" value="Unassembled WGS sequence"/>
</dbReference>
<protein>
    <recommendedName>
        <fullName evidence="4">Conjugal transfer protein</fullName>
    </recommendedName>
</protein>
<dbReference type="GeneID" id="43186614"/>
<dbReference type="AlphaFoldDB" id="A0A0J6FD25"/>
<name>A0A0J6FD25_9BACT</name>
<sequence>MEHIRLTAISLSLLLCTVSAFAQRHYENIPALELNYGTNLFGNAGNYYNLSFSRYINRTSYWKAGFSYFEKPYEYTANLPQVSTLNPEETIPETIHDKGKDFFVDGGYYRTLACNLKSVYWGIGLGGFIGTEYVRHPDKEYNFIIGPKLETELEVFILPRTALLARIQQHWNPLSIDKWNTVWNVGIKILLY</sequence>
<dbReference type="EMBL" id="LFJV01000057">
    <property type="protein sequence ID" value="KMM32537.1"/>
    <property type="molecule type" value="Genomic_DNA"/>
</dbReference>
<feature type="chain" id="PRO_5005270979" description="Conjugal transfer protein" evidence="1">
    <location>
        <begin position="23"/>
        <end position="192"/>
    </location>
</feature>
<dbReference type="RefSeq" id="WP_005868877.1">
    <property type="nucleotide sequence ID" value="NZ_CAQFET010000117.1"/>
</dbReference>
<dbReference type="Pfam" id="PF10626">
    <property type="entry name" value="TraO"/>
    <property type="match status" value="1"/>
</dbReference>
<evidence type="ECO:0000313" key="2">
    <source>
        <dbReference type="EMBL" id="KMM32537.1"/>
    </source>
</evidence>